<evidence type="ECO:0000259" key="12">
    <source>
        <dbReference type="SMART" id="SM00382"/>
    </source>
</evidence>
<dbReference type="Gene3D" id="3.40.50.300">
    <property type="entry name" value="P-loop containing nucleotide triphosphate hydrolases"/>
    <property type="match status" value="1"/>
</dbReference>
<protein>
    <recommendedName>
        <fullName evidence="16">Mitochondrial chaperone BCS1</fullName>
    </recommendedName>
</protein>
<evidence type="ECO:0000313" key="14">
    <source>
        <dbReference type="EMBL" id="CAK9012962.1"/>
    </source>
</evidence>
<sequence length="455" mass="50405">MAALNMAALGGAGAGASGSMPMPPIDASKFPLPLPEWLVGNPLFTAGFGLGAMGAAMSLLSRGAAVAEVVFRRQVLMSLEIPSKDYAYQWVMQWMVANRIHGSRHLGVETTYSKDAAGRQTAAFDFIPSPGRHWVRWRGNFILVDRARETKTVDMSTGAPWETLTLTALSIRPNVFQDILAEAKQAALEREEGMTIIYQCYGHEWRPFGNPKRIRPFDSVVLDSGVSNHVFDDIQDFLQSHKWYLDRGIPYRRGYLLHGPPGCGKSSFVSALAGRLGYNICVLNLGDPSMTDDRLAHMLAVVPPRCLVLLEDVDFAVGQQTPADPSGPYAGVTRVSFSGLLNALDGVIATEERVVFMTTNHFHALPRALVRPGRVDLSIYIGLASRSQLKMMYLRFFPGQEDLSETFATVCEDEGLSMAELQGYFMFFKNKPEVPRQLGFRRWWDNVGFRFLGLG</sequence>
<comment type="catalytic activity">
    <reaction evidence="11">
        <text>ATP + H2O = ADP + phosphate + H(+)</text>
        <dbReference type="Rhea" id="RHEA:13065"/>
        <dbReference type="ChEBI" id="CHEBI:15377"/>
        <dbReference type="ChEBI" id="CHEBI:15378"/>
        <dbReference type="ChEBI" id="CHEBI:30616"/>
        <dbReference type="ChEBI" id="CHEBI:43474"/>
        <dbReference type="ChEBI" id="CHEBI:456216"/>
    </reaction>
    <physiologicalReaction direction="left-to-right" evidence="11">
        <dbReference type="Rhea" id="RHEA:13066"/>
    </physiologicalReaction>
</comment>
<keyword evidence="15" id="KW-1185">Reference proteome</keyword>
<keyword evidence="6" id="KW-0378">Hydrolase</keyword>
<reference evidence="14 15" key="1">
    <citation type="submission" date="2024-02" db="EMBL/GenBank/DDBJ databases">
        <authorList>
            <person name="Chen Y."/>
            <person name="Shah S."/>
            <person name="Dougan E. K."/>
            <person name="Thang M."/>
            <person name="Chan C."/>
        </authorList>
    </citation>
    <scope>NUCLEOTIDE SEQUENCE [LARGE SCALE GENOMIC DNA]</scope>
</reference>
<keyword evidence="10" id="KW-0472">Membrane</keyword>
<keyword evidence="7" id="KW-0067">ATP-binding</keyword>
<name>A0ABP0JF56_9DINO</name>
<keyword evidence="9" id="KW-0496">Mitochondrion</keyword>
<comment type="subcellular location">
    <subcellularLocation>
        <location evidence="1">Mitochondrion inner membrane</location>
        <topology evidence="1">Single-pass membrane protein</topology>
    </subcellularLocation>
</comment>
<dbReference type="InterPro" id="IPR003959">
    <property type="entry name" value="ATPase_AAA_core"/>
</dbReference>
<evidence type="ECO:0000256" key="9">
    <source>
        <dbReference type="ARBA" id="ARBA00023128"/>
    </source>
</evidence>
<gene>
    <name evidence="14" type="ORF">CCMP2556_LOCUS11072</name>
</gene>
<evidence type="ECO:0000259" key="13">
    <source>
        <dbReference type="SMART" id="SM01024"/>
    </source>
</evidence>
<keyword evidence="3" id="KW-0812">Transmembrane</keyword>
<evidence type="ECO:0000256" key="8">
    <source>
        <dbReference type="ARBA" id="ARBA00022989"/>
    </source>
</evidence>
<dbReference type="InterPro" id="IPR014851">
    <property type="entry name" value="BCS1_N"/>
</dbReference>
<accession>A0ABP0JF56</accession>
<dbReference type="SMART" id="SM01024">
    <property type="entry name" value="BCS1_N"/>
    <property type="match status" value="1"/>
</dbReference>
<dbReference type="InterPro" id="IPR050747">
    <property type="entry name" value="Mitochondrial_chaperone_BCS1"/>
</dbReference>
<dbReference type="Pfam" id="PF25426">
    <property type="entry name" value="AAA_lid_BCS1"/>
    <property type="match status" value="1"/>
</dbReference>
<comment type="caution">
    <text evidence="14">The sequence shown here is derived from an EMBL/GenBank/DDBJ whole genome shotgun (WGS) entry which is preliminary data.</text>
</comment>
<evidence type="ECO:0000256" key="10">
    <source>
        <dbReference type="ARBA" id="ARBA00023136"/>
    </source>
</evidence>
<keyword evidence="8" id="KW-1133">Transmembrane helix</keyword>
<comment type="similarity">
    <text evidence="2">Belongs to the AAA ATPase family. BCS1 subfamily.</text>
</comment>
<dbReference type="InterPro" id="IPR003593">
    <property type="entry name" value="AAA+_ATPase"/>
</dbReference>
<dbReference type="InterPro" id="IPR057495">
    <property type="entry name" value="AAA_lid_BCS1"/>
</dbReference>
<dbReference type="PANTHER" id="PTHR23070">
    <property type="entry name" value="BCS1 AAA-TYPE ATPASE"/>
    <property type="match status" value="1"/>
</dbReference>
<keyword evidence="5" id="KW-0999">Mitochondrion inner membrane</keyword>
<evidence type="ECO:0000256" key="6">
    <source>
        <dbReference type="ARBA" id="ARBA00022801"/>
    </source>
</evidence>
<evidence type="ECO:0000256" key="3">
    <source>
        <dbReference type="ARBA" id="ARBA00022692"/>
    </source>
</evidence>
<evidence type="ECO:0000256" key="4">
    <source>
        <dbReference type="ARBA" id="ARBA00022741"/>
    </source>
</evidence>
<dbReference type="Pfam" id="PF00004">
    <property type="entry name" value="AAA"/>
    <property type="match status" value="1"/>
</dbReference>
<dbReference type="SUPFAM" id="SSF52540">
    <property type="entry name" value="P-loop containing nucleoside triphosphate hydrolases"/>
    <property type="match status" value="1"/>
</dbReference>
<evidence type="ECO:0000256" key="11">
    <source>
        <dbReference type="ARBA" id="ARBA00048778"/>
    </source>
</evidence>
<evidence type="ECO:0000256" key="2">
    <source>
        <dbReference type="ARBA" id="ARBA00007448"/>
    </source>
</evidence>
<dbReference type="Pfam" id="PF08740">
    <property type="entry name" value="BCS1_N"/>
    <property type="match status" value="1"/>
</dbReference>
<evidence type="ECO:0008006" key="16">
    <source>
        <dbReference type="Google" id="ProtNLM"/>
    </source>
</evidence>
<evidence type="ECO:0000256" key="7">
    <source>
        <dbReference type="ARBA" id="ARBA00022840"/>
    </source>
</evidence>
<organism evidence="14 15">
    <name type="scientific">Durusdinium trenchii</name>
    <dbReference type="NCBI Taxonomy" id="1381693"/>
    <lineage>
        <taxon>Eukaryota</taxon>
        <taxon>Sar</taxon>
        <taxon>Alveolata</taxon>
        <taxon>Dinophyceae</taxon>
        <taxon>Suessiales</taxon>
        <taxon>Symbiodiniaceae</taxon>
        <taxon>Durusdinium</taxon>
    </lineage>
</organism>
<evidence type="ECO:0000313" key="15">
    <source>
        <dbReference type="Proteomes" id="UP001642484"/>
    </source>
</evidence>
<dbReference type="EMBL" id="CAXAMN010005225">
    <property type="protein sequence ID" value="CAK9012962.1"/>
    <property type="molecule type" value="Genomic_DNA"/>
</dbReference>
<keyword evidence="4" id="KW-0547">Nucleotide-binding</keyword>
<dbReference type="SMART" id="SM00382">
    <property type="entry name" value="AAA"/>
    <property type="match status" value="1"/>
</dbReference>
<evidence type="ECO:0000256" key="5">
    <source>
        <dbReference type="ARBA" id="ARBA00022792"/>
    </source>
</evidence>
<feature type="domain" description="AAA+ ATPase" evidence="12">
    <location>
        <begin position="251"/>
        <end position="385"/>
    </location>
</feature>
<evidence type="ECO:0000256" key="1">
    <source>
        <dbReference type="ARBA" id="ARBA00004434"/>
    </source>
</evidence>
<proteinExistence type="inferred from homology"/>
<feature type="domain" description="BCS1 N-terminal" evidence="13">
    <location>
        <begin position="48"/>
        <end position="220"/>
    </location>
</feature>
<dbReference type="Proteomes" id="UP001642484">
    <property type="component" value="Unassembled WGS sequence"/>
</dbReference>
<dbReference type="InterPro" id="IPR027417">
    <property type="entry name" value="P-loop_NTPase"/>
</dbReference>
<dbReference type="CDD" id="cd19510">
    <property type="entry name" value="RecA-like_BCS1"/>
    <property type="match status" value="1"/>
</dbReference>